<keyword evidence="2" id="KW-1185">Reference proteome</keyword>
<protein>
    <submittedName>
        <fullName evidence="1">Uncharacterized protein</fullName>
    </submittedName>
</protein>
<evidence type="ECO:0000313" key="2">
    <source>
        <dbReference type="Proteomes" id="UP000203948"/>
    </source>
</evidence>
<sequence length="66" mass="7220">MKKSISDVINEVTESPIKDIVALAAAFIYVSDGVMEKYPNPSEAPNELVDFLSEVAFLAEELMSRG</sequence>
<dbReference type="EMBL" id="KT206225">
    <property type="protein sequence ID" value="ALA48148.1"/>
    <property type="molecule type" value="Genomic_DNA"/>
</dbReference>
<organism evidence="1 2">
    <name type="scientific">Mycobacterium phage Phlei</name>
    <dbReference type="NCBI Taxonomy" id="1690684"/>
    <lineage>
        <taxon>Viruses</taxon>
        <taxon>Duplodnaviria</taxon>
        <taxon>Heunggongvirae</taxon>
        <taxon>Uroviricota</taxon>
        <taxon>Caudoviricetes</taxon>
        <taxon>Phleivirus</taxon>
        <taxon>Phleivirus Phlei</taxon>
    </lineage>
</organism>
<name>A0A0N9BDM9_9CAUD</name>
<evidence type="ECO:0000313" key="1">
    <source>
        <dbReference type="EMBL" id="ALA48148.1"/>
    </source>
</evidence>
<dbReference type="RefSeq" id="YP_009188029.1">
    <property type="nucleotide sequence ID" value="NC_028662.1"/>
</dbReference>
<dbReference type="KEGG" id="vg:26517082"/>
<proteinExistence type="predicted"/>
<accession>A0A0N9BDM9</accession>
<reference evidence="1 2" key="1">
    <citation type="journal article" date="2016" name="Arch. Virol.">
        <title>Genome sequence of a cluster A13 mycobacteriophage detected in Mycobacterium phlei over a half century ago.</title>
        <authorList>
            <person name="Marton S."/>
            <person name="Feher E."/>
            <person name="Horvath B."/>
            <person name="Haber K."/>
            <person name="Somogyi P."/>
            <person name="Minarovits J."/>
            <person name="Banyai K."/>
        </authorList>
    </citation>
    <scope>NUCLEOTIDE SEQUENCE [LARGE SCALE GENOMIC DNA]</scope>
</reference>
<dbReference type="Proteomes" id="UP000203948">
    <property type="component" value="Segment"/>
</dbReference>
<dbReference type="GeneID" id="26517082"/>